<proteinExistence type="predicted"/>
<sequence length="39" mass="4907">MFNIYLNLNNRVKERGQKETTGERYTPATRQYYFRYEVR</sequence>
<accession>A0ABP8Q619</accession>
<organism evidence="1 2">
    <name type="scientific">Pseudaeromonas paramecii</name>
    <dbReference type="NCBI Taxonomy" id="2138166"/>
    <lineage>
        <taxon>Bacteria</taxon>
        <taxon>Pseudomonadati</taxon>
        <taxon>Pseudomonadota</taxon>
        <taxon>Gammaproteobacteria</taxon>
        <taxon>Aeromonadales</taxon>
        <taxon>Aeromonadaceae</taxon>
        <taxon>Pseudaeromonas</taxon>
    </lineage>
</organism>
<reference evidence="2" key="1">
    <citation type="journal article" date="2019" name="Int. J. Syst. Evol. Microbiol.">
        <title>The Global Catalogue of Microorganisms (GCM) 10K type strain sequencing project: providing services to taxonomists for standard genome sequencing and annotation.</title>
        <authorList>
            <consortium name="The Broad Institute Genomics Platform"/>
            <consortium name="The Broad Institute Genome Sequencing Center for Infectious Disease"/>
            <person name="Wu L."/>
            <person name="Ma J."/>
        </authorList>
    </citation>
    <scope>NUCLEOTIDE SEQUENCE [LARGE SCALE GENOMIC DNA]</scope>
    <source>
        <strain evidence="2">JCM 32226</strain>
    </source>
</reference>
<keyword evidence="2" id="KW-1185">Reference proteome</keyword>
<evidence type="ECO:0000313" key="1">
    <source>
        <dbReference type="EMBL" id="GAA4497152.1"/>
    </source>
</evidence>
<name>A0ABP8Q619_9GAMM</name>
<gene>
    <name evidence="1" type="ORF">GCM10023095_13270</name>
</gene>
<protein>
    <submittedName>
        <fullName evidence="1">Uncharacterized protein</fullName>
    </submittedName>
</protein>
<dbReference type="Proteomes" id="UP001501321">
    <property type="component" value="Unassembled WGS sequence"/>
</dbReference>
<comment type="caution">
    <text evidence="1">The sequence shown here is derived from an EMBL/GenBank/DDBJ whole genome shotgun (WGS) entry which is preliminary data.</text>
</comment>
<dbReference type="EMBL" id="BAABFC010000009">
    <property type="protein sequence ID" value="GAA4497152.1"/>
    <property type="molecule type" value="Genomic_DNA"/>
</dbReference>
<evidence type="ECO:0000313" key="2">
    <source>
        <dbReference type="Proteomes" id="UP001501321"/>
    </source>
</evidence>